<comment type="caution">
    <text evidence="4">The sequence shown here is derived from an EMBL/GenBank/DDBJ whole genome shotgun (WGS) entry which is preliminary data.</text>
</comment>
<keyword evidence="3" id="KW-0378">Hydrolase</keyword>
<dbReference type="GO" id="GO:0016075">
    <property type="term" value="P:rRNA catabolic process"/>
    <property type="evidence" value="ECO:0007669"/>
    <property type="project" value="TreeGrafter"/>
</dbReference>
<sequence length="120" mass="12682">MRRGDVVIVSLDPALPAEASKARPCVLVSNDGANTMASRLGRGVVTIVPLTSNVARVFNGFETLVSERDELATMGLGAPSKAQAAQLRAVSVERVRGTIGRCPARVLDAIDDAIRFHLSL</sequence>
<evidence type="ECO:0000313" key="5">
    <source>
        <dbReference type="Proteomes" id="UP000293865"/>
    </source>
</evidence>
<dbReference type="SUPFAM" id="SSF50118">
    <property type="entry name" value="Cell growth inhibitor/plasmid maintenance toxic component"/>
    <property type="match status" value="1"/>
</dbReference>
<dbReference type="RefSeq" id="WP_129518922.1">
    <property type="nucleotide sequence ID" value="NZ_SDPN01000001.1"/>
</dbReference>
<dbReference type="PANTHER" id="PTHR33988:SF1">
    <property type="entry name" value="ENDORIBONUCLEASE MAZF7-RELATED"/>
    <property type="match status" value="1"/>
</dbReference>
<dbReference type="PIRSF" id="PIRSF033490">
    <property type="entry name" value="MazF"/>
    <property type="match status" value="1"/>
</dbReference>
<accession>A0A4Q2L846</accession>
<proteinExistence type="inferred from homology"/>
<dbReference type="GO" id="GO:0006402">
    <property type="term" value="P:mRNA catabolic process"/>
    <property type="evidence" value="ECO:0007669"/>
    <property type="project" value="TreeGrafter"/>
</dbReference>
<dbReference type="Proteomes" id="UP000293865">
    <property type="component" value="Unassembled WGS sequence"/>
</dbReference>
<protein>
    <recommendedName>
        <fullName evidence="3">mRNA interferase</fullName>
        <ecNumber evidence="3">3.1.-.-</ecNumber>
    </recommendedName>
</protein>
<reference evidence="4 5" key="1">
    <citation type="submission" date="2019-01" db="EMBL/GenBank/DDBJ databases">
        <title>Agromyces.</title>
        <authorList>
            <person name="Li J."/>
        </authorList>
    </citation>
    <scope>NUCLEOTIDE SEQUENCE [LARGE SCALE GENOMIC DNA]</scope>
    <source>
        <strain evidence="4 5">DSM 15934</strain>
    </source>
</reference>
<dbReference type="AlphaFoldDB" id="A0A4Q2L846"/>
<dbReference type="EMBL" id="SDPN01000001">
    <property type="protein sequence ID" value="RXZ73220.1"/>
    <property type="molecule type" value="Genomic_DNA"/>
</dbReference>
<keyword evidence="3" id="KW-0255">Endonuclease</keyword>
<dbReference type="InterPro" id="IPR003477">
    <property type="entry name" value="PemK-like"/>
</dbReference>
<evidence type="ECO:0000313" key="4">
    <source>
        <dbReference type="EMBL" id="RXZ73220.1"/>
    </source>
</evidence>
<comment type="similarity">
    <text evidence="1 3">Belongs to the PemK/MazF family.</text>
</comment>
<keyword evidence="2" id="KW-1277">Toxin-antitoxin system</keyword>
<keyword evidence="5" id="KW-1185">Reference proteome</keyword>
<dbReference type="Pfam" id="PF02452">
    <property type="entry name" value="PemK_toxin"/>
    <property type="match status" value="1"/>
</dbReference>
<dbReference type="GO" id="GO:0003677">
    <property type="term" value="F:DNA binding"/>
    <property type="evidence" value="ECO:0007669"/>
    <property type="project" value="InterPro"/>
</dbReference>
<organism evidence="4 5">
    <name type="scientific">Agromyces albus</name>
    <dbReference type="NCBI Taxonomy" id="205332"/>
    <lineage>
        <taxon>Bacteria</taxon>
        <taxon>Bacillati</taxon>
        <taxon>Actinomycetota</taxon>
        <taxon>Actinomycetes</taxon>
        <taxon>Micrococcales</taxon>
        <taxon>Microbacteriaceae</taxon>
        <taxon>Agromyces</taxon>
    </lineage>
</organism>
<dbReference type="GO" id="GO:0004521">
    <property type="term" value="F:RNA endonuclease activity"/>
    <property type="evidence" value="ECO:0007669"/>
    <property type="project" value="TreeGrafter"/>
</dbReference>
<dbReference type="PANTHER" id="PTHR33988">
    <property type="entry name" value="ENDORIBONUCLEASE MAZF-RELATED"/>
    <property type="match status" value="1"/>
</dbReference>
<comment type="function">
    <text evidence="3">Toxic component of a type II toxin-antitoxin (TA) system.</text>
</comment>
<evidence type="ECO:0000256" key="1">
    <source>
        <dbReference type="ARBA" id="ARBA00007521"/>
    </source>
</evidence>
<name>A0A4Q2L846_9MICO</name>
<dbReference type="Gene3D" id="2.30.30.110">
    <property type="match status" value="1"/>
</dbReference>
<dbReference type="EC" id="3.1.-.-" evidence="3"/>
<dbReference type="OrthoDB" id="9808744at2"/>
<evidence type="ECO:0000256" key="3">
    <source>
        <dbReference type="PIRNR" id="PIRNR033490"/>
    </source>
</evidence>
<dbReference type="InterPro" id="IPR011067">
    <property type="entry name" value="Plasmid_toxin/cell-grow_inhib"/>
</dbReference>
<keyword evidence="3" id="KW-0540">Nuclease</keyword>
<evidence type="ECO:0000256" key="2">
    <source>
        <dbReference type="ARBA" id="ARBA00022649"/>
    </source>
</evidence>
<gene>
    <name evidence="4" type="ORF">ESP51_00520</name>
</gene>
<dbReference type="GO" id="GO:0016787">
    <property type="term" value="F:hydrolase activity"/>
    <property type="evidence" value="ECO:0007669"/>
    <property type="project" value="UniProtKB-KW"/>
</dbReference>